<dbReference type="Proteomes" id="UP001629244">
    <property type="component" value="Unassembled WGS sequence"/>
</dbReference>
<accession>A0ABW8YMI7</accession>
<feature type="coiled-coil region" evidence="1">
    <location>
        <begin position="308"/>
        <end position="339"/>
    </location>
</feature>
<dbReference type="InterPro" id="IPR050445">
    <property type="entry name" value="Bact_polysacc_biosynth/exp"/>
</dbReference>
<keyword evidence="2" id="KW-0812">Transmembrane</keyword>
<organism evidence="3 4">
    <name type="scientific">Sphingomonas plantiphila</name>
    <dbReference type="NCBI Taxonomy" id="3163295"/>
    <lineage>
        <taxon>Bacteria</taxon>
        <taxon>Pseudomonadati</taxon>
        <taxon>Pseudomonadota</taxon>
        <taxon>Alphaproteobacteria</taxon>
        <taxon>Sphingomonadales</taxon>
        <taxon>Sphingomonadaceae</taxon>
        <taxon>Sphingomonas</taxon>
    </lineage>
</organism>
<dbReference type="PANTHER" id="PTHR32309">
    <property type="entry name" value="TYROSINE-PROTEIN KINASE"/>
    <property type="match status" value="1"/>
</dbReference>
<evidence type="ECO:0000313" key="4">
    <source>
        <dbReference type="Proteomes" id="UP001629244"/>
    </source>
</evidence>
<dbReference type="RefSeq" id="WP_408077345.1">
    <property type="nucleotide sequence ID" value="NZ_JBELQC010000001.1"/>
</dbReference>
<keyword evidence="4" id="KW-1185">Reference proteome</keyword>
<feature type="transmembrane region" description="Helical" evidence="2">
    <location>
        <begin position="364"/>
        <end position="385"/>
    </location>
</feature>
<comment type="caution">
    <text evidence="3">The sequence shown here is derived from an EMBL/GenBank/DDBJ whole genome shotgun (WGS) entry which is preliminary data.</text>
</comment>
<keyword evidence="1" id="KW-0175">Coiled coil</keyword>
<dbReference type="PANTHER" id="PTHR32309:SF13">
    <property type="entry name" value="FERRIC ENTEROBACTIN TRANSPORT PROTEIN FEPE"/>
    <property type="match status" value="1"/>
</dbReference>
<evidence type="ECO:0000256" key="2">
    <source>
        <dbReference type="SAM" id="Phobius"/>
    </source>
</evidence>
<gene>
    <name evidence="3" type="ORF">ABS767_05470</name>
</gene>
<evidence type="ECO:0000313" key="3">
    <source>
        <dbReference type="EMBL" id="MFL9840406.1"/>
    </source>
</evidence>
<sequence>MTMSLTPDAPERTIEDRGADRSVSLLDRARRHPFILTVLVPTVIVALYLFLIASPQYRSEAQFVVRGLDTQSAPTGGVGQLLGISASLSPGQQEAQSIREYLRSHDAIRALRGDGIDLVALYRKPGTDMLSRLWSTAPRAETLLDFYRDHVDVIYDPDDNITRLSVRAFAPIDAQRITRALLRLGEERVNAYNARLFDASLRLASAEAGRAEEGLASIQRELGGFRERERDIDPAATGAGGTRQIEEQQARLDRLAAMLADMRSKLRGDSPQVRAMETQVATAAASLTAARARQTGQPQAVSGRLGEYEELRLQQDFAAKRYEAARARLEEARTRAADERLYIVAVVEPNLPEKPALPKPFRTTLLVFVGLCVAYGIGWMLIAGVREHQS</sequence>
<dbReference type="EMBL" id="JBELQC010000001">
    <property type="protein sequence ID" value="MFL9840406.1"/>
    <property type="molecule type" value="Genomic_DNA"/>
</dbReference>
<protein>
    <submittedName>
        <fullName evidence="3">Lipopolysaccharide biosynthesis protein</fullName>
    </submittedName>
</protein>
<evidence type="ECO:0000256" key="1">
    <source>
        <dbReference type="SAM" id="Coils"/>
    </source>
</evidence>
<keyword evidence="2" id="KW-1133">Transmembrane helix</keyword>
<keyword evidence="2" id="KW-0472">Membrane</keyword>
<reference evidence="3 4" key="1">
    <citation type="submission" date="2024-06" db="EMBL/GenBank/DDBJ databases">
        <authorList>
            <person name="Kaempfer P."/>
            <person name="Viver T."/>
        </authorList>
    </citation>
    <scope>NUCLEOTIDE SEQUENCE [LARGE SCALE GENOMIC DNA]</scope>
    <source>
        <strain evidence="3 4">ST-64</strain>
    </source>
</reference>
<feature type="transmembrane region" description="Helical" evidence="2">
    <location>
        <begin position="34"/>
        <end position="53"/>
    </location>
</feature>
<name>A0ABW8YMI7_9SPHN</name>
<proteinExistence type="predicted"/>